<protein>
    <submittedName>
        <fullName evidence="2">Uncharacterized protein</fullName>
    </submittedName>
</protein>
<gene>
    <name evidence="2" type="ORF">A0H81_04741</name>
</gene>
<feature type="compositionally biased region" description="Low complexity" evidence="1">
    <location>
        <begin position="133"/>
        <end position="151"/>
    </location>
</feature>
<dbReference type="EMBL" id="LUGG01000004">
    <property type="protein sequence ID" value="OBZ75502.1"/>
    <property type="molecule type" value="Genomic_DNA"/>
</dbReference>
<dbReference type="AlphaFoldDB" id="A0A1C7MFB0"/>
<sequence length="151" mass="15559">MPAFDPVRDAVLNSPISRPTPLPTNARPHIDLALPTAIPPNMVPYAAEHTSSPALVSPLTRRATDLSVLLNSEPPPSDTPLFTPTTPRAPAHSPTSCSPTPSTMSPTATNSPTSLPSAGGLLRAWNPLPGEIAGAHHTFPTPAAPALAPIP</sequence>
<accession>A0A1C7MFB0</accession>
<evidence type="ECO:0000313" key="2">
    <source>
        <dbReference type="EMBL" id="OBZ75502.1"/>
    </source>
</evidence>
<feature type="compositionally biased region" description="Low complexity" evidence="1">
    <location>
        <begin position="89"/>
        <end position="114"/>
    </location>
</feature>
<evidence type="ECO:0000256" key="1">
    <source>
        <dbReference type="SAM" id="MobiDB-lite"/>
    </source>
</evidence>
<name>A0A1C7MFB0_GRIFR</name>
<dbReference type="Proteomes" id="UP000092993">
    <property type="component" value="Unassembled WGS sequence"/>
</dbReference>
<organism evidence="2 3">
    <name type="scientific">Grifola frondosa</name>
    <name type="common">Maitake</name>
    <name type="synonym">Polyporus frondosus</name>
    <dbReference type="NCBI Taxonomy" id="5627"/>
    <lineage>
        <taxon>Eukaryota</taxon>
        <taxon>Fungi</taxon>
        <taxon>Dikarya</taxon>
        <taxon>Basidiomycota</taxon>
        <taxon>Agaricomycotina</taxon>
        <taxon>Agaricomycetes</taxon>
        <taxon>Polyporales</taxon>
        <taxon>Grifolaceae</taxon>
        <taxon>Grifola</taxon>
    </lineage>
</organism>
<keyword evidence="3" id="KW-1185">Reference proteome</keyword>
<dbReference type="STRING" id="5627.A0A1C7MFB0"/>
<feature type="region of interest" description="Disordered" evidence="1">
    <location>
        <begin position="1"/>
        <end position="24"/>
    </location>
</feature>
<reference evidence="2 3" key="1">
    <citation type="submission" date="2016-03" db="EMBL/GenBank/DDBJ databases">
        <title>Whole genome sequencing of Grifola frondosa 9006-11.</title>
        <authorList>
            <person name="Min B."/>
            <person name="Park H."/>
            <person name="Kim J.-G."/>
            <person name="Cho H."/>
            <person name="Oh Y.-L."/>
            <person name="Kong W.-S."/>
            <person name="Choi I.-G."/>
        </authorList>
    </citation>
    <scope>NUCLEOTIDE SEQUENCE [LARGE SCALE GENOMIC DNA]</scope>
    <source>
        <strain evidence="2 3">9006-11</strain>
    </source>
</reference>
<dbReference type="OrthoDB" id="2772903at2759"/>
<evidence type="ECO:0000313" key="3">
    <source>
        <dbReference type="Proteomes" id="UP000092993"/>
    </source>
</evidence>
<proteinExistence type="predicted"/>
<feature type="region of interest" description="Disordered" evidence="1">
    <location>
        <begin position="69"/>
        <end position="151"/>
    </location>
</feature>
<comment type="caution">
    <text evidence="2">The sequence shown here is derived from an EMBL/GenBank/DDBJ whole genome shotgun (WGS) entry which is preliminary data.</text>
</comment>